<keyword evidence="8" id="KW-0653">Protein transport</keyword>
<feature type="repeat" description="WD" evidence="9">
    <location>
        <begin position="251"/>
        <end position="293"/>
    </location>
</feature>
<evidence type="ECO:0000313" key="13">
    <source>
        <dbReference type="Proteomes" id="UP001162164"/>
    </source>
</evidence>
<feature type="compositionally biased region" description="Polar residues" evidence="10">
    <location>
        <begin position="764"/>
        <end position="775"/>
    </location>
</feature>
<feature type="region of interest" description="Disordered" evidence="10">
    <location>
        <begin position="747"/>
        <end position="886"/>
    </location>
</feature>
<evidence type="ECO:0000256" key="2">
    <source>
        <dbReference type="ARBA" id="ARBA00009358"/>
    </source>
</evidence>
<feature type="compositionally biased region" description="Pro residues" evidence="10">
    <location>
        <begin position="828"/>
        <end position="842"/>
    </location>
</feature>
<protein>
    <recommendedName>
        <fullName evidence="11">Sec16 Sec23-binding domain-containing protein</fullName>
    </recommendedName>
</protein>
<dbReference type="Gene3D" id="1.20.940.10">
    <property type="entry name" value="Functional domain of the splicing factor Prp18"/>
    <property type="match status" value="1"/>
</dbReference>
<evidence type="ECO:0000313" key="12">
    <source>
        <dbReference type="EMBL" id="KAJ8981910.1"/>
    </source>
</evidence>
<dbReference type="Proteomes" id="UP001162164">
    <property type="component" value="Unassembled WGS sequence"/>
</dbReference>
<evidence type="ECO:0000256" key="8">
    <source>
        <dbReference type="ARBA" id="ARBA00022927"/>
    </source>
</evidence>
<evidence type="ECO:0000256" key="10">
    <source>
        <dbReference type="SAM" id="MobiDB-lite"/>
    </source>
</evidence>
<dbReference type="SMART" id="SM00320">
    <property type="entry name" value="WD40"/>
    <property type="match status" value="4"/>
</dbReference>
<gene>
    <name evidence="12" type="ORF">NQ317_007302</name>
</gene>
<dbReference type="PROSITE" id="PS50082">
    <property type="entry name" value="WD_REPEATS_2"/>
    <property type="match status" value="2"/>
</dbReference>
<reference evidence="12" key="1">
    <citation type="journal article" date="2023" name="Insect Mol. Biol.">
        <title>Genome sequencing provides insights into the evolution of gene families encoding plant cell wall-degrading enzymes in longhorned beetles.</title>
        <authorList>
            <person name="Shin N.R."/>
            <person name="Okamura Y."/>
            <person name="Kirsch R."/>
            <person name="Pauchet Y."/>
        </authorList>
    </citation>
    <scope>NUCLEOTIDE SEQUENCE</scope>
    <source>
        <strain evidence="12">MMC_N1</strain>
    </source>
</reference>
<comment type="similarity">
    <text evidence="2">Belongs to the WD repeat SEC31 family.</text>
</comment>
<evidence type="ECO:0000256" key="6">
    <source>
        <dbReference type="ARBA" id="ARBA00022824"/>
    </source>
</evidence>
<evidence type="ECO:0000256" key="1">
    <source>
        <dbReference type="ARBA" id="ARBA00004240"/>
    </source>
</evidence>
<accession>A0ABQ9JU81</accession>
<dbReference type="InterPro" id="IPR036322">
    <property type="entry name" value="WD40_repeat_dom_sf"/>
</dbReference>
<dbReference type="PANTHER" id="PTHR13923">
    <property type="entry name" value="SEC31-RELATED PROTEIN"/>
    <property type="match status" value="1"/>
</dbReference>
<dbReference type="SUPFAM" id="SSF50978">
    <property type="entry name" value="WD40 repeat-like"/>
    <property type="match status" value="1"/>
</dbReference>
<proteinExistence type="inferred from homology"/>
<evidence type="ECO:0000256" key="3">
    <source>
        <dbReference type="ARBA" id="ARBA00022448"/>
    </source>
</evidence>
<name>A0ABQ9JU81_9CUCU</name>
<dbReference type="Gene3D" id="1.25.40.1030">
    <property type="match status" value="1"/>
</dbReference>
<evidence type="ECO:0000256" key="4">
    <source>
        <dbReference type="ARBA" id="ARBA00022574"/>
    </source>
</evidence>
<feature type="compositionally biased region" description="Polar residues" evidence="10">
    <location>
        <begin position="791"/>
        <end position="801"/>
    </location>
</feature>
<dbReference type="InterPro" id="IPR015943">
    <property type="entry name" value="WD40/YVTN_repeat-like_dom_sf"/>
</dbReference>
<feature type="repeat" description="WD" evidence="9">
    <location>
        <begin position="114"/>
        <end position="156"/>
    </location>
</feature>
<comment type="caution">
    <text evidence="12">The sequence shown here is derived from an EMBL/GenBank/DDBJ whole genome shotgun (WGS) entry which is preliminary data.</text>
</comment>
<comment type="subcellular location">
    <subcellularLocation>
        <location evidence="1">Endoplasmic reticulum</location>
    </subcellularLocation>
</comment>
<keyword evidence="3" id="KW-0813">Transport</keyword>
<evidence type="ECO:0000256" key="7">
    <source>
        <dbReference type="ARBA" id="ARBA00022892"/>
    </source>
</evidence>
<keyword evidence="6" id="KW-0256">Endoplasmic reticulum</keyword>
<keyword evidence="4 9" id="KW-0853">WD repeat</keyword>
<sequence>MKVKDIERTANVAWSPKNQHPIQLAAGTAAQQLDASFSTSAAIEMYSLNLTEPGPDMQLISSQASDHRFHKIIWGSFGGDQSKGTIIGGCDGGLIQIYSASKLSKGEDALIGKQEKHTGPVHALDFNSFQANLFATGAGDSEIFIWDLNNTNTPMSPGAKCQPLEDILSVSWNKQVQHILASTFPSKCVIWDLRKNEPIIKLTDTVSRIRWKVVAWHPEVATQLCLASEEDHSPIIQLWDLRFATSPLKTLENHQRGVLSLAWCADDSDLLVSCGKDSRILCWNPNSNQPNGEVLSEVARTNQWSFDIVWCPKNPALIACPNFDGHIAVYSLMGGKTQQFQTTNKIADSFPGMDGYVQAPVPQPSTVTVSADLTKPPKWLKKPVGASFGFGGQLITFENDKTAIAQAVQNVQPGEPVAKIHRTVQISQVITEPELVKKSVELEKALEYGNFIEYCLNKADQTDDQHTKYIWHFLKANFEQNPRVELLNLVGYRIEDINSKLSQYVGKELQNNVDGLADDFSNMNRALLLNNVEAAVELCLKAKRFADALIIATTGGPDLLARTQHKYLDQTEGYIASLITAIVSEDWGSIINDCDISSWKEALAAILTHASDEDLPALCQQLGTRLEAESKTDPKRAKDAQLCYICSGNFDKLVASWSGDAAHSTRDLQDLVELVAFLQRAVERQGRQVQISGALADLLSHYASLLASQGSLATALTYLGSTQNEKVASLRDRLHVALGQKPSYAQEIRQQNRRSSQRQSFSNYPSTNAFNQPQGQYPVAAPQFNAPPVVQFNTGLPNSGMGTQPWQTQPGPPASGFGQPGRTFSPAPVQPVAPPPSQPPRPTSVGSSHGGASGLPSRKYLLDPSVSSNQYGISRNPIPPQPVSNFQSPAYSSNPYVPSSFNAAPVNAFAPNPVPLVPNPTPVAPNTSFNAAPPAADPNFQLNPVTSMASAYGNPAHPAGSVGQSSVDRANQPPVNSFTPGASSGWNDPPLLSKQVRPQVKPELQAADPITHPLYGAAPAQPFPTNGYGDMSAPPNQPYNAAPVYPQNQPQMFQAAPAAAAGYGQPFNPGNFNQNAVPGMGQAQQHVTQQNVRPETPPPPKPVAPIPEEHIHMKTVFDELRNQCSYVAANPQTKRKLDDVGRKLEMLYDMLRENKLSPNTLALLHQMVQLIQNGDYTGGLHLHTQLVSGSDFAQIGCFMPGLKVLLQCALQLQVYLR</sequence>
<evidence type="ECO:0000256" key="5">
    <source>
        <dbReference type="ARBA" id="ARBA00022737"/>
    </source>
</evidence>
<keyword evidence="13" id="KW-1185">Reference proteome</keyword>
<feature type="domain" description="Sec16 Sec23-binding" evidence="11">
    <location>
        <begin position="527"/>
        <end position="724"/>
    </location>
</feature>
<dbReference type="InterPro" id="IPR001680">
    <property type="entry name" value="WD40_rpt"/>
</dbReference>
<dbReference type="Gene3D" id="2.130.10.10">
    <property type="entry name" value="YVTN repeat-like/Quinoprotein amine dehydrogenase"/>
    <property type="match status" value="1"/>
</dbReference>
<dbReference type="InterPro" id="IPR024298">
    <property type="entry name" value="Sec16_Sec23-bd"/>
</dbReference>
<evidence type="ECO:0000259" key="11">
    <source>
        <dbReference type="Pfam" id="PF12931"/>
    </source>
</evidence>
<keyword evidence="5" id="KW-0677">Repeat</keyword>
<dbReference type="PANTHER" id="PTHR13923:SF11">
    <property type="entry name" value="SECRETORY 31, ISOFORM D"/>
    <property type="match status" value="1"/>
</dbReference>
<dbReference type="Pfam" id="PF00400">
    <property type="entry name" value="WD40"/>
    <property type="match status" value="2"/>
</dbReference>
<dbReference type="InterPro" id="IPR040251">
    <property type="entry name" value="SEC31-like"/>
</dbReference>
<dbReference type="EMBL" id="JAPWTJ010000155">
    <property type="protein sequence ID" value="KAJ8981910.1"/>
    <property type="molecule type" value="Genomic_DNA"/>
</dbReference>
<dbReference type="PROSITE" id="PS50294">
    <property type="entry name" value="WD_REPEATS_REGION"/>
    <property type="match status" value="1"/>
</dbReference>
<evidence type="ECO:0000256" key="9">
    <source>
        <dbReference type="PROSITE-ProRule" id="PRU00221"/>
    </source>
</evidence>
<organism evidence="12 13">
    <name type="scientific">Molorchus minor</name>
    <dbReference type="NCBI Taxonomy" id="1323400"/>
    <lineage>
        <taxon>Eukaryota</taxon>
        <taxon>Metazoa</taxon>
        <taxon>Ecdysozoa</taxon>
        <taxon>Arthropoda</taxon>
        <taxon>Hexapoda</taxon>
        <taxon>Insecta</taxon>
        <taxon>Pterygota</taxon>
        <taxon>Neoptera</taxon>
        <taxon>Endopterygota</taxon>
        <taxon>Coleoptera</taxon>
        <taxon>Polyphaga</taxon>
        <taxon>Cucujiformia</taxon>
        <taxon>Chrysomeloidea</taxon>
        <taxon>Cerambycidae</taxon>
        <taxon>Lamiinae</taxon>
        <taxon>Monochamini</taxon>
        <taxon>Molorchus</taxon>
    </lineage>
</organism>
<dbReference type="Pfam" id="PF12931">
    <property type="entry name" value="TPR_Sec16"/>
    <property type="match status" value="1"/>
</dbReference>
<keyword evidence="7" id="KW-0931">ER-Golgi transport</keyword>